<evidence type="ECO:0000256" key="1">
    <source>
        <dbReference type="SAM" id="SignalP"/>
    </source>
</evidence>
<dbReference type="RefSeq" id="WP_130415128.1">
    <property type="nucleotide sequence ID" value="NZ_SGWX01000001.1"/>
</dbReference>
<reference evidence="2 3" key="1">
    <citation type="submission" date="2019-02" db="EMBL/GenBank/DDBJ databases">
        <title>Sequencing the genomes of 1000 actinobacteria strains.</title>
        <authorList>
            <person name="Klenk H.-P."/>
        </authorList>
    </citation>
    <scope>NUCLEOTIDE SEQUENCE [LARGE SCALE GENOMIC DNA]</scope>
    <source>
        <strain evidence="2 3">DSM 16932</strain>
    </source>
</reference>
<sequence>MTTPTLTRSPQYVRATLCAAAAAAVLLGGGSTYALWSDEGDVDLDDTPQITAGEWVWDVDASDIEWWDTSDGLDGTEWQSGVVAPDWEPAGDPTWANEWRSDWEPDPGGYPIDITAFHIVPGDRVTGRFTIDADIAELVGQNLRATVTNAIFQDGTATADLPLVVDDVATAGNVVTIRVSYPADPADYDDEAGQTSSVSLGTYTVTLTQVRP</sequence>
<dbReference type="EMBL" id="SGWX01000001">
    <property type="protein sequence ID" value="RZS62010.1"/>
    <property type="molecule type" value="Genomic_DNA"/>
</dbReference>
<dbReference type="Proteomes" id="UP000293852">
    <property type="component" value="Unassembled WGS sequence"/>
</dbReference>
<keyword evidence="1" id="KW-0732">Signal</keyword>
<proteinExistence type="predicted"/>
<evidence type="ECO:0000313" key="3">
    <source>
        <dbReference type="Proteomes" id="UP000293852"/>
    </source>
</evidence>
<name>A0A4V2EY75_9MICO</name>
<protein>
    <submittedName>
        <fullName evidence="2">Alternate signal-mediated exported protein</fullName>
    </submittedName>
</protein>
<comment type="caution">
    <text evidence="2">The sequence shown here is derived from an EMBL/GenBank/DDBJ whole genome shotgun (WGS) entry which is preliminary data.</text>
</comment>
<feature type="signal peptide" evidence="1">
    <location>
        <begin position="1"/>
        <end position="34"/>
    </location>
</feature>
<organism evidence="2 3">
    <name type="scientific">Xylanimonas ulmi</name>
    <dbReference type="NCBI Taxonomy" id="228973"/>
    <lineage>
        <taxon>Bacteria</taxon>
        <taxon>Bacillati</taxon>
        <taxon>Actinomycetota</taxon>
        <taxon>Actinomycetes</taxon>
        <taxon>Micrococcales</taxon>
        <taxon>Promicromonosporaceae</taxon>
        <taxon>Xylanimonas</taxon>
    </lineage>
</organism>
<feature type="chain" id="PRO_5039049506" evidence="1">
    <location>
        <begin position="35"/>
        <end position="212"/>
    </location>
</feature>
<evidence type="ECO:0000313" key="2">
    <source>
        <dbReference type="EMBL" id="RZS62010.1"/>
    </source>
</evidence>
<gene>
    <name evidence="2" type="ORF">EV386_2327</name>
</gene>
<dbReference type="AlphaFoldDB" id="A0A4V2EY75"/>
<dbReference type="OrthoDB" id="5126324at2"/>
<accession>A0A4V2EY75</accession>
<keyword evidence="3" id="KW-1185">Reference proteome</keyword>